<name>A0A919D4S5_9ACTN</name>
<dbReference type="AlphaFoldDB" id="A0A919D4S5"/>
<keyword evidence="2" id="KW-1185">Reference proteome</keyword>
<organism evidence="1 2">
    <name type="scientific">Streptomyces alanosinicus</name>
    <dbReference type="NCBI Taxonomy" id="68171"/>
    <lineage>
        <taxon>Bacteria</taxon>
        <taxon>Bacillati</taxon>
        <taxon>Actinomycetota</taxon>
        <taxon>Actinomycetes</taxon>
        <taxon>Kitasatosporales</taxon>
        <taxon>Streptomycetaceae</taxon>
        <taxon>Streptomyces</taxon>
    </lineage>
</organism>
<comment type="caution">
    <text evidence="1">The sequence shown here is derived from an EMBL/GenBank/DDBJ whole genome shotgun (WGS) entry which is preliminary data.</text>
</comment>
<accession>A0A919D4S5</accession>
<dbReference type="EMBL" id="BMVG01000016">
    <property type="protein sequence ID" value="GHE08464.1"/>
    <property type="molecule type" value="Genomic_DNA"/>
</dbReference>
<protein>
    <submittedName>
        <fullName evidence="1">Uncharacterized protein</fullName>
    </submittedName>
</protein>
<proteinExistence type="predicted"/>
<reference evidence="1" key="2">
    <citation type="submission" date="2020-09" db="EMBL/GenBank/DDBJ databases">
        <authorList>
            <person name="Sun Q."/>
            <person name="Ohkuma M."/>
        </authorList>
    </citation>
    <scope>NUCLEOTIDE SEQUENCE</scope>
    <source>
        <strain evidence="1">JCM 4714</strain>
    </source>
</reference>
<sequence length="85" mass="9544">MWPNRWVSHGAEGAEGSARPIGSGRYHLLLSSGGRPRQHGWWGREETARDKFRRWVGEYGSLPDTRVTLIDEDTAGVLAVWPDQG</sequence>
<dbReference type="Proteomes" id="UP000655443">
    <property type="component" value="Unassembled WGS sequence"/>
</dbReference>
<evidence type="ECO:0000313" key="1">
    <source>
        <dbReference type="EMBL" id="GHE08464.1"/>
    </source>
</evidence>
<reference evidence="1" key="1">
    <citation type="journal article" date="2014" name="Int. J. Syst. Evol. Microbiol.">
        <title>Complete genome sequence of Corynebacterium casei LMG S-19264T (=DSM 44701T), isolated from a smear-ripened cheese.</title>
        <authorList>
            <consortium name="US DOE Joint Genome Institute (JGI-PGF)"/>
            <person name="Walter F."/>
            <person name="Albersmeier A."/>
            <person name="Kalinowski J."/>
            <person name="Ruckert C."/>
        </authorList>
    </citation>
    <scope>NUCLEOTIDE SEQUENCE</scope>
    <source>
        <strain evidence="1">JCM 4714</strain>
    </source>
</reference>
<gene>
    <name evidence="1" type="ORF">GCM10010339_56990</name>
</gene>
<evidence type="ECO:0000313" key="2">
    <source>
        <dbReference type="Proteomes" id="UP000655443"/>
    </source>
</evidence>